<dbReference type="Pfam" id="PF01042">
    <property type="entry name" value="Ribonuc_L-PSP"/>
    <property type="match status" value="1"/>
</dbReference>
<reference evidence="2 3" key="1">
    <citation type="submission" date="2018-07" db="EMBL/GenBank/DDBJ databases">
        <authorList>
            <person name="Peeters C."/>
        </authorList>
    </citation>
    <scope>NUCLEOTIDE SEQUENCE [LARGE SCALE GENOMIC DNA]</scope>
    <source>
        <strain evidence="2 3">LMG 30378</strain>
    </source>
</reference>
<keyword evidence="2" id="KW-0378">Hydrolase</keyword>
<dbReference type="EC" id="3.5.99.10" evidence="2"/>
<evidence type="ECO:0000313" key="2">
    <source>
        <dbReference type="EMBL" id="SSW64222.1"/>
    </source>
</evidence>
<organism evidence="2 3">
    <name type="scientific">Achromobacter veterisilvae</name>
    <dbReference type="NCBI Taxonomy" id="2069367"/>
    <lineage>
        <taxon>Bacteria</taxon>
        <taxon>Pseudomonadati</taxon>
        <taxon>Pseudomonadota</taxon>
        <taxon>Betaproteobacteria</taxon>
        <taxon>Burkholderiales</taxon>
        <taxon>Alcaligenaceae</taxon>
        <taxon>Achromobacter</taxon>
    </lineage>
</organism>
<gene>
    <name evidence="2" type="primary">yabJ_2</name>
    <name evidence="2" type="ORF">AVE30378_00921</name>
</gene>
<dbReference type="RefSeq" id="WP_129239601.1">
    <property type="nucleotide sequence ID" value="NZ_UFQC01000004.1"/>
</dbReference>
<dbReference type="GO" id="GO:0120241">
    <property type="term" value="F:2-iminobutanoate/2-iminopropanoate deaminase"/>
    <property type="evidence" value="ECO:0007669"/>
    <property type="project" value="UniProtKB-EC"/>
</dbReference>
<dbReference type="SUPFAM" id="SSF55298">
    <property type="entry name" value="YjgF-like"/>
    <property type="match status" value="1"/>
</dbReference>
<dbReference type="Gene3D" id="3.30.1330.40">
    <property type="entry name" value="RutC-like"/>
    <property type="match status" value="1"/>
</dbReference>
<dbReference type="InterPro" id="IPR035959">
    <property type="entry name" value="RutC-like_sf"/>
</dbReference>
<dbReference type="Proteomes" id="UP000289465">
    <property type="component" value="Unassembled WGS sequence"/>
</dbReference>
<dbReference type="PANTHER" id="PTHR11803:SF39">
    <property type="entry name" value="2-IMINOBUTANOATE_2-IMINOPROPANOATE DEAMINASE"/>
    <property type="match status" value="1"/>
</dbReference>
<dbReference type="CDD" id="cd00448">
    <property type="entry name" value="YjgF_YER057c_UK114_family"/>
    <property type="match status" value="1"/>
</dbReference>
<evidence type="ECO:0000256" key="1">
    <source>
        <dbReference type="SAM" id="MobiDB-lite"/>
    </source>
</evidence>
<dbReference type="InterPro" id="IPR006175">
    <property type="entry name" value="YjgF/YER057c/UK114"/>
</dbReference>
<proteinExistence type="predicted"/>
<dbReference type="EMBL" id="UFQC01000004">
    <property type="protein sequence ID" value="SSW64222.1"/>
    <property type="molecule type" value="Genomic_DNA"/>
</dbReference>
<feature type="region of interest" description="Disordered" evidence="1">
    <location>
        <begin position="128"/>
        <end position="148"/>
    </location>
</feature>
<name>A0A446C8H2_9BURK</name>
<dbReference type="GO" id="GO:0005829">
    <property type="term" value="C:cytosol"/>
    <property type="evidence" value="ECO:0007669"/>
    <property type="project" value="TreeGrafter"/>
</dbReference>
<protein>
    <submittedName>
        <fullName evidence="2">2-iminobutanoate/2-iminopropanoate deaminase</fullName>
        <ecNumber evidence="2">3.5.99.10</ecNumber>
    </submittedName>
</protein>
<evidence type="ECO:0000313" key="3">
    <source>
        <dbReference type="Proteomes" id="UP000289465"/>
    </source>
</evidence>
<dbReference type="OrthoDB" id="9808943at2"/>
<dbReference type="PANTHER" id="PTHR11803">
    <property type="entry name" value="2-IMINOBUTANOATE/2-IMINOPROPANOATE DEAMINASE RIDA"/>
    <property type="match status" value="1"/>
</dbReference>
<accession>A0A446C8H2</accession>
<feature type="compositionally biased region" description="Low complexity" evidence="1">
    <location>
        <begin position="135"/>
        <end position="148"/>
    </location>
</feature>
<dbReference type="AlphaFoldDB" id="A0A446C8H2"/>
<sequence length="148" mass="15800">MNAITRYPSPLPLPFSRATRAGGFLFLSGQIPMDANGQVVRGDIGEQTHAALARIEETLALAGATLKDVVRVTVWLSDLDLFAQFNDAYRSHFPSDFPSRSTVEAKLAMDVDVEIEVQAWLGGTPAHQSSVPRYASGASSAPGPVSEA</sequence>